<keyword evidence="4" id="KW-0808">Transferase</keyword>
<dbReference type="EC" id="2.7.13.3" evidence="2"/>
<name>A0ABY4YUJ8_9MICO</name>
<feature type="transmembrane region" description="Helical" evidence="9">
    <location>
        <begin position="45"/>
        <end position="62"/>
    </location>
</feature>
<keyword evidence="9" id="KW-0472">Membrane</keyword>
<dbReference type="CDD" id="cd16917">
    <property type="entry name" value="HATPase_UhpB-NarQ-NarX-like"/>
    <property type="match status" value="1"/>
</dbReference>
<evidence type="ECO:0000256" key="7">
    <source>
        <dbReference type="ARBA" id="ARBA00022840"/>
    </source>
</evidence>
<dbReference type="Pfam" id="PF07730">
    <property type="entry name" value="HisKA_3"/>
    <property type="match status" value="1"/>
</dbReference>
<keyword evidence="8" id="KW-0902">Two-component regulatory system</keyword>
<evidence type="ECO:0000256" key="4">
    <source>
        <dbReference type="ARBA" id="ARBA00022679"/>
    </source>
</evidence>
<proteinExistence type="predicted"/>
<gene>
    <name evidence="12" type="ORF">NF556_01710</name>
</gene>
<keyword evidence="9" id="KW-0812">Transmembrane</keyword>
<dbReference type="Gene3D" id="3.30.565.10">
    <property type="entry name" value="Histidine kinase-like ATPase, C-terminal domain"/>
    <property type="match status" value="1"/>
</dbReference>
<accession>A0ABY4YUJ8</accession>
<evidence type="ECO:0000313" key="12">
    <source>
        <dbReference type="EMBL" id="USQ80408.1"/>
    </source>
</evidence>
<keyword evidence="13" id="KW-1185">Reference proteome</keyword>
<dbReference type="Proteomes" id="UP001056455">
    <property type="component" value="Chromosome"/>
</dbReference>
<evidence type="ECO:0000256" key="3">
    <source>
        <dbReference type="ARBA" id="ARBA00022553"/>
    </source>
</evidence>
<feature type="domain" description="Histidine kinase/HSP90-like ATPase" evidence="10">
    <location>
        <begin position="248"/>
        <end position="336"/>
    </location>
</feature>
<dbReference type="EMBL" id="CP099489">
    <property type="protein sequence ID" value="USQ80408.1"/>
    <property type="molecule type" value="Genomic_DNA"/>
</dbReference>
<keyword evidence="5" id="KW-0547">Nucleotide-binding</keyword>
<dbReference type="InterPro" id="IPR036890">
    <property type="entry name" value="HATPase_C_sf"/>
</dbReference>
<keyword evidence="6 12" id="KW-0418">Kinase</keyword>
<evidence type="ECO:0000259" key="11">
    <source>
        <dbReference type="Pfam" id="PF07730"/>
    </source>
</evidence>
<dbReference type="PANTHER" id="PTHR24421">
    <property type="entry name" value="NITRATE/NITRITE SENSOR PROTEIN NARX-RELATED"/>
    <property type="match status" value="1"/>
</dbReference>
<evidence type="ECO:0000259" key="10">
    <source>
        <dbReference type="Pfam" id="PF02518"/>
    </source>
</evidence>
<keyword evidence="9" id="KW-1133">Transmembrane helix</keyword>
<reference evidence="12" key="1">
    <citation type="submission" date="2022-06" db="EMBL/GenBank/DDBJ databases">
        <title>Ornithinimicrobium HY1793.</title>
        <authorList>
            <person name="Huang Y."/>
        </authorList>
    </citation>
    <scope>NUCLEOTIDE SEQUENCE</scope>
    <source>
        <strain evidence="12">HY1793</strain>
    </source>
</reference>
<feature type="transmembrane region" description="Helical" evidence="9">
    <location>
        <begin position="99"/>
        <end position="117"/>
    </location>
</feature>
<evidence type="ECO:0000256" key="9">
    <source>
        <dbReference type="SAM" id="Phobius"/>
    </source>
</evidence>
<evidence type="ECO:0000256" key="5">
    <source>
        <dbReference type="ARBA" id="ARBA00022741"/>
    </source>
</evidence>
<keyword evidence="7" id="KW-0067">ATP-binding</keyword>
<evidence type="ECO:0000313" key="13">
    <source>
        <dbReference type="Proteomes" id="UP001056455"/>
    </source>
</evidence>
<evidence type="ECO:0000256" key="6">
    <source>
        <dbReference type="ARBA" id="ARBA00022777"/>
    </source>
</evidence>
<keyword evidence="3" id="KW-0597">Phosphoprotein</keyword>
<dbReference type="SUPFAM" id="SSF55874">
    <property type="entry name" value="ATPase domain of HSP90 chaperone/DNA topoisomerase II/histidine kinase"/>
    <property type="match status" value="1"/>
</dbReference>
<dbReference type="GO" id="GO:0016301">
    <property type="term" value="F:kinase activity"/>
    <property type="evidence" value="ECO:0007669"/>
    <property type="project" value="UniProtKB-KW"/>
</dbReference>
<dbReference type="PANTHER" id="PTHR24421:SF10">
    <property type="entry name" value="NITRATE_NITRITE SENSOR PROTEIN NARQ"/>
    <property type="match status" value="1"/>
</dbReference>
<comment type="catalytic activity">
    <reaction evidence="1">
        <text>ATP + protein L-histidine = ADP + protein N-phospho-L-histidine.</text>
        <dbReference type="EC" id="2.7.13.3"/>
    </reaction>
</comment>
<evidence type="ECO:0000256" key="1">
    <source>
        <dbReference type="ARBA" id="ARBA00000085"/>
    </source>
</evidence>
<dbReference type="InterPro" id="IPR003594">
    <property type="entry name" value="HATPase_dom"/>
</dbReference>
<dbReference type="InterPro" id="IPR050482">
    <property type="entry name" value="Sensor_HK_TwoCompSys"/>
</dbReference>
<evidence type="ECO:0000256" key="8">
    <source>
        <dbReference type="ARBA" id="ARBA00023012"/>
    </source>
</evidence>
<evidence type="ECO:0000256" key="2">
    <source>
        <dbReference type="ARBA" id="ARBA00012438"/>
    </source>
</evidence>
<dbReference type="Gene3D" id="1.20.5.1930">
    <property type="match status" value="1"/>
</dbReference>
<protein>
    <recommendedName>
        <fullName evidence="2">histidine kinase</fullName>
        <ecNumber evidence="2">2.7.13.3</ecNumber>
    </recommendedName>
</protein>
<dbReference type="InterPro" id="IPR011712">
    <property type="entry name" value="Sig_transdc_His_kin_sub3_dim/P"/>
</dbReference>
<feature type="domain" description="Signal transduction histidine kinase subgroup 3 dimerisation and phosphoacceptor" evidence="11">
    <location>
        <begin position="140"/>
        <end position="202"/>
    </location>
</feature>
<organism evidence="12 13">
    <name type="scientific">Ornithinimicrobium faecis</name>
    <dbReference type="NCBI Taxonomy" id="2934158"/>
    <lineage>
        <taxon>Bacteria</taxon>
        <taxon>Bacillati</taxon>
        <taxon>Actinomycetota</taxon>
        <taxon>Actinomycetes</taxon>
        <taxon>Micrococcales</taxon>
        <taxon>Ornithinimicrobiaceae</taxon>
        <taxon>Ornithinimicrobium</taxon>
    </lineage>
</organism>
<sequence>MRRAWSGARWAAAHRWSGHAAGIAGGGLLVAAVLGEGGAESRSARWLFAAALVVMALQVAACRWSPVRSVVAGVGLAGLALMLWPQLLIPSASVFERVGISAFWALPTVLAVLVGGYPRLMERRHGRDLLDARRAQQLELAHDLHDFVAHDVSGIVAQAQAARFVAGQDPAAALPALERIERAGLTALEAIDQSVALLRDPDLSRDSLPDLEGLRGAVSRFALAGDATTSLEIAPEAEDALSRLGAATIHRATLEALTNVRRHAPQARQVDIALTLEGEAVRLSVINDLGPTPPPRRHRGGTGLATLTERLRTMNGTLETTGHHGRWHVTVTLPADRSGGSPCPPAS</sequence>
<feature type="transmembrane region" description="Helical" evidence="9">
    <location>
        <begin position="69"/>
        <end position="87"/>
    </location>
</feature>
<dbReference type="Pfam" id="PF02518">
    <property type="entry name" value="HATPase_c"/>
    <property type="match status" value="1"/>
</dbReference>
<dbReference type="RefSeq" id="WP_252593784.1">
    <property type="nucleotide sequence ID" value="NZ_CP099489.1"/>
</dbReference>